<dbReference type="AlphaFoldDB" id="A0A7R8WH65"/>
<feature type="compositionally biased region" description="Basic and acidic residues" evidence="1">
    <location>
        <begin position="747"/>
        <end position="757"/>
    </location>
</feature>
<feature type="compositionally biased region" description="Basic and acidic residues" evidence="1">
    <location>
        <begin position="317"/>
        <end position="359"/>
    </location>
</feature>
<feature type="compositionally biased region" description="Basic and acidic residues" evidence="1">
    <location>
        <begin position="235"/>
        <end position="274"/>
    </location>
</feature>
<evidence type="ECO:0000256" key="1">
    <source>
        <dbReference type="SAM" id="MobiDB-lite"/>
    </source>
</evidence>
<feature type="compositionally biased region" description="Basic and acidic residues" evidence="1">
    <location>
        <begin position="383"/>
        <end position="409"/>
    </location>
</feature>
<feature type="compositionally biased region" description="Low complexity" evidence="1">
    <location>
        <begin position="887"/>
        <end position="906"/>
    </location>
</feature>
<feature type="compositionally biased region" description="Basic and acidic residues" evidence="1">
    <location>
        <begin position="564"/>
        <end position="578"/>
    </location>
</feature>
<protein>
    <submittedName>
        <fullName evidence="2">Uncharacterized protein</fullName>
    </submittedName>
</protein>
<feature type="compositionally biased region" description="Polar residues" evidence="1">
    <location>
        <begin position="1047"/>
        <end position="1057"/>
    </location>
</feature>
<feature type="region of interest" description="Disordered" evidence="1">
    <location>
        <begin position="928"/>
        <end position="953"/>
    </location>
</feature>
<feature type="compositionally biased region" description="Basic and acidic residues" evidence="1">
    <location>
        <begin position="183"/>
        <end position="205"/>
    </location>
</feature>
<feature type="compositionally biased region" description="Basic and acidic residues" evidence="1">
    <location>
        <begin position="120"/>
        <end position="170"/>
    </location>
</feature>
<feature type="region of interest" description="Disordered" evidence="1">
    <location>
        <begin position="886"/>
        <end position="907"/>
    </location>
</feature>
<feature type="compositionally biased region" description="Basic and acidic residues" evidence="1">
    <location>
        <begin position="715"/>
        <end position="738"/>
    </location>
</feature>
<feature type="compositionally biased region" description="Polar residues" evidence="1">
    <location>
        <begin position="361"/>
        <end position="375"/>
    </location>
</feature>
<feature type="compositionally biased region" description="Polar residues" evidence="1">
    <location>
        <begin position="90"/>
        <end position="107"/>
    </location>
</feature>
<proteinExistence type="predicted"/>
<feature type="compositionally biased region" description="Basic and acidic residues" evidence="1">
    <location>
        <begin position="990"/>
        <end position="1040"/>
    </location>
</feature>
<name>A0A7R8WH65_9CRUS</name>
<feature type="compositionally biased region" description="Basic and acidic residues" evidence="1">
    <location>
        <begin position="521"/>
        <end position="533"/>
    </location>
</feature>
<evidence type="ECO:0000313" key="2">
    <source>
        <dbReference type="EMBL" id="CAD7231595.1"/>
    </source>
</evidence>
<accession>A0A7R8WH65</accession>
<dbReference type="OrthoDB" id="193703at2759"/>
<feature type="region of interest" description="Disordered" evidence="1">
    <location>
        <begin position="715"/>
        <end position="757"/>
    </location>
</feature>
<reference evidence="2" key="1">
    <citation type="submission" date="2020-11" db="EMBL/GenBank/DDBJ databases">
        <authorList>
            <person name="Tran Van P."/>
        </authorList>
    </citation>
    <scope>NUCLEOTIDE SEQUENCE</scope>
</reference>
<gene>
    <name evidence="2" type="ORF">CTOB1V02_LOCUS9442</name>
</gene>
<feature type="region of interest" description="Disordered" evidence="1">
    <location>
        <begin position="836"/>
        <end position="870"/>
    </location>
</feature>
<feature type="compositionally biased region" description="Basic and acidic residues" evidence="1">
    <location>
        <begin position="587"/>
        <end position="642"/>
    </location>
</feature>
<feature type="compositionally biased region" description="Basic and acidic residues" evidence="1">
    <location>
        <begin position="417"/>
        <end position="481"/>
    </location>
</feature>
<feature type="compositionally biased region" description="Basic and acidic residues" evidence="1">
    <location>
        <begin position="1058"/>
        <end position="1068"/>
    </location>
</feature>
<organism evidence="2">
    <name type="scientific">Cyprideis torosa</name>
    <dbReference type="NCBI Taxonomy" id="163714"/>
    <lineage>
        <taxon>Eukaryota</taxon>
        <taxon>Metazoa</taxon>
        <taxon>Ecdysozoa</taxon>
        <taxon>Arthropoda</taxon>
        <taxon>Crustacea</taxon>
        <taxon>Oligostraca</taxon>
        <taxon>Ostracoda</taxon>
        <taxon>Podocopa</taxon>
        <taxon>Podocopida</taxon>
        <taxon>Cytherocopina</taxon>
        <taxon>Cytheroidea</taxon>
        <taxon>Cytherideidae</taxon>
        <taxon>Cyprideis</taxon>
    </lineage>
</organism>
<dbReference type="EMBL" id="OB663673">
    <property type="protein sequence ID" value="CAD7231595.1"/>
    <property type="molecule type" value="Genomic_DNA"/>
</dbReference>
<sequence length="1167" mass="131458">MRQKDIDEHLILCGSKTDICDGCGKRVINKWLQFHKNSGHKLQTPQNGRLSLQNSQLVTQIGNSQGSTEIPGVHGRDGPPAASEFRRGGTTESASSYGRSSKLSVRRNSQDLDSGITGQADRKYERDRRESDGKPVPHPRETTSGKDNWDTPLRKNSRGESHIPVKEVDRNPGSGKTSYPVPHPREGIVKERHDTGSRQHSREEPPGANHPMAGISREEVKNQQKRIEAMQLERPVADHQMRGIRGRDPRDSQQMRDTAAHDQRSGIPETDPKDSQQMWDMASHDQMKGFPGLDPRDSQQMRDTAAYDQRSGIPATDPKDPQQMRDTAADDQMKRIRGRDPRDSQQMRDNAAKDQKRILDPTNSQQMRDMATQHQMRGFPGMDPRDSQQMEDMASHDQRSVIPRMDPRDSQQMQDMASHDQRSGIPRMDPRDSQQMRDTADHGKMREIRGRDPRDPQQMEDMASHDQRSGIPRMDPRDSQQMRDMASQHQMRGFPGLDPRDSQQMRDMATQHQMRGFPGLDPRDSQQMRDMASHDQMSGIPRMDPRDSQQMWDTAADDQMGGIRGRDSRDSQRMRETAAYDQMKGIRGRDPRDSQQMEDIVAHDQRSGIPERDPRDSQQMRDMATHDQMKGIRGRDPRDSQQMRDMAAADQMRGFPEDSQHVRDSASKDPINFISGMYPIDPQLMRDTAAHGEMEGIPSKNFREVFQSHHVGEMSGHHEQVAREEVSNARKNSCEDSNGRSCLFDKTSSKDLPDSCRSESGRLHFYGDLAPNEAKTVGNYTSILPKESAVDSYQKPSSEPCGNWTESGGSGDYARSFAGASSRDLKGRDTCYSGAAGAENDYGRGGRGDNGAGMARGARPKTSGSSEVCLLGPSVLDKPKSYSDGFATSASGTSRFSGGTSFGRGTLFDVDSSSDWKYKRDALLSNDHFEDDSDYGAYGGAAAAPSKKKQEPEGIPCDFCGVQFSDVNELCFHEQSCLAEQKKQAHKLQEELNKEDVKRNRKVEEETKRLQKQEMTRMAKEAAEERRRAEEAKKRSEKETSIWPNGAPSNSFTNTYSYEKETEFDPSRRNQQYGPREFHGGGRGHYYQKDREEKDGGGKKEGYIKKGYNMIKKGLFGGSGLNPDANEFKPKQGSSSQHVDFDNAEIPCDICESLIPIENYEIHQTFR</sequence>
<feature type="compositionally biased region" description="Basic and acidic residues" evidence="1">
    <location>
        <begin position="655"/>
        <end position="667"/>
    </location>
</feature>
<feature type="region of interest" description="Disordered" evidence="1">
    <location>
        <begin position="60"/>
        <end position="674"/>
    </location>
</feature>
<feature type="compositionally biased region" description="Basic and acidic residues" evidence="1">
    <location>
        <begin position="1087"/>
        <end position="1102"/>
    </location>
</feature>
<feature type="compositionally biased region" description="Basic and acidic residues" evidence="1">
    <location>
        <begin position="216"/>
        <end position="228"/>
    </location>
</feature>
<feature type="region of interest" description="Disordered" evidence="1">
    <location>
        <begin position="990"/>
        <end position="1102"/>
    </location>
</feature>